<dbReference type="GeneID" id="20239870"/>
<evidence type="ECO:0000256" key="6">
    <source>
        <dbReference type="ARBA" id="ARBA00040730"/>
    </source>
</evidence>
<feature type="domain" description="O-methyltransferase C-terminal" evidence="10">
    <location>
        <begin position="169"/>
        <end position="343"/>
    </location>
</feature>
<protein>
    <recommendedName>
        <fullName evidence="6">Acetylserotonin O-methyltransferase</fullName>
        <ecNumber evidence="5">2.1.1.4</ecNumber>
    </recommendedName>
    <alternativeName>
        <fullName evidence="7">Hydroxyindole O-methyltransferase</fullName>
    </alternativeName>
</protein>
<evidence type="ECO:0000256" key="1">
    <source>
        <dbReference type="ARBA" id="ARBA00022603"/>
    </source>
</evidence>
<dbReference type="Pfam" id="PF00891">
    <property type="entry name" value="Methyltransf_2"/>
    <property type="match status" value="1"/>
</dbReference>
<dbReference type="PROSITE" id="PS51683">
    <property type="entry name" value="SAM_OMT_II"/>
    <property type="match status" value="1"/>
</dbReference>
<keyword evidence="12" id="KW-1185">Reference proteome</keyword>
<evidence type="ECO:0000256" key="3">
    <source>
        <dbReference type="ARBA" id="ARBA00022691"/>
    </source>
</evidence>
<evidence type="ECO:0000256" key="9">
    <source>
        <dbReference type="SAM" id="MobiDB-lite"/>
    </source>
</evidence>
<dbReference type="RefSeq" id="XP_009059686.1">
    <property type="nucleotide sequence ID" value="XM_009061438.1"/>
</dbReference>
<evidence type="ECO:0000259" key="10">
    <source>
        <dbReference type="Pfam" id="PF00891"/>
    </source>
</evidence>
<dbReference type="OMA" id="GMACTAK"/>
<keyword evidence="2" id="KW-0808">Transferase</keyword>
<evidence type="ECO:0000256" key="4">
    <source>
        <dbReference type="ARBA" id="ARBA00037645"/>
    </source>
</evidence>
<reference evidence="11 12" key="1">
    <citation type="journal article" date="2013" name="Nature">
        <title>Insights into bilaterian evolution from three spiralian genomes.</title>
        <authorList>
            <person name="Simakov O."/>
            <person name="Marletaz F."/>
            <person name="Cho S.J."/>
            <person name="Edsinger-Gonzales E."/>
            <person name="Havlak P."/>
            <person name="Hellsten U."/>
            <person name="Kuo D.H."/>
            <person name="Larsson T."/>
            <person name="Lv J."/>
            <person name="Arendt D."/>
            <person name="Savage R."/>
            <person name="Osoegawa K."/>
            <person name="de Jong P."/>
            <person name="Grimwood J."/>
            <person name="Chapman J.A."/>
            <person name="Shapiro H."/>
            <person name="Aerts A."/>
            <person name="Otillar R.P."/>
            <person name="Terry A.Y."/>
            <person name="Boore J.L."/>
            <person name="Grigoriev I.V."/>
            <person name="Lindberg D.R."/>
            <person name="Seaver E.C."/>
            <person name="Weisblat D.A."/>
            <person name="Putnam N.H."/>
            <person name="Rokhsar D.S."/>
        </authorList>
    </citation>
    <scope>NUCLEOTIDE SEQUENCE [LARGE SCALE GENOMIC DNA]</scope>
</reference>
<evidence type="ECO:0000256" key="7">
    <source>
        <dbReference type="ARBA" id="ARBA00043054"/>
    </source>
</evidence>
<feature type="compositionally biased region" description="Polar residues" evidence="9">
    <location>
        <begin position="146"/>
        <end position="155"/>
    </location>
</feature>
<evidence type="ECO:0000313" key="12">
    <source>
        <dbReference type="Proteomes" id="UP000030746"/>
    </source>
</evidence>
<accession>V4A8K8</accession>
<feature type="region of interest" description="Disordered" evidence="9">
    <location>
        <begin position="140"/>
        <end position="166"/>
    </location>
</feature>
<dbReference type="GO" id="GO:0032259">
    <property type="term" value="P:methylation"/>
    <property type="evidence" value="ECO:0007669"/>
    <property type="project" value="UniProtKB-KW"/>
</dbReference>
<dbReference type="Proteomes" id="UP000030746">
    <property type="component" value="Unassembled WGS sequence"/>
</dbReference>
<proteinExistence type="predicted"/>
<keyword evidence="3" id="KW-0949">S-adenosyl-L-methionine</keyword>
<dbReference type="HOGENOM" id="CLU_005533_4_2_1"/>
<dbReference type="EMBL" id="KB202567">
    <property type="protein sequence ID" value="ESO89631.1"/>
    <property type="molecule type" value="Genomic_DNA"/>
</dbReference>
<dbReference type="InterPro" id="IPR016461">
    <property type="entry name" value="COMT-like"/>
</dbReference>
<dbReference type="Gene3D" id="3.40.50.150">
    <property type="entry name" value="Vaccinia Virus protein VP39"/>
    <property type="match status" value="1"/>
</dbReference>
<comment type="function">
    <text evidence="4">Catalyzes the transfer of a methyl group onto N-acetylserotonin, producing melatonin (N-acetyl-5-methoxytryptamine).</text>
</comment>
<dbReference type="CDD" id="cd02440">
    <property type="entry name" value="AdoMet_MTases"/>
    <property type="match status" value="1"/>
</dbReference>
<dbReference type="CTD" id="20239870"/>
<dbReference type="InterPro" id="IPR029063">
    <property type="entry name" value="SAM-dependent_MTases_sf"/>
</dbReference>
<evidence type="ECO:0000256" key="5">
    <source>
        <dbReference type="ARBA" id="ARBA00039116"/>
    </source>
</evidence>
<feature type="active site" description="Proton acceptor" evidence="8">
    <location>
        <position position="272"/>
    </location>
</feature>
<evidence type="ECO:0000313" key="11">
    <source>
        <dbReference type="EMBL" id="ESO89631.1"/>
    </source>
</evidence>
<gene>
    <name evidence="11" type="ORF">LOTGIDRAFT_164936</name>
</gene>
<dbReference type="InterPro" id="IPR001077">
    <property type="entry name" value="COMT_C"/>
</dbReference>
<keyword evidence="1" id="KW-0489">Methyltransferase</keyword>
<evidence type="ECO:0000256" key="2">
    <source>
        <dbReference type="ARBA" id="ARBA00022679"/>
    </source>
</evidence>
<dbReference type="PANTHER" id="PTHR43712:SF2">
    <property type="entry name" value="O-METHYLTRANSFERASE CICE"/>
    <property type="match status" value="1"/>
</dbReference>
<organism evidence="11 12">
    <name type="scientific">Lottia gigantea</name>
    <name type="common">Giant owl limpet</name>
    <dbReference type="NCBI Taxonomy" id="225164"/>
    <lineage>
        <taxon>Eukaryota</taxon>
        <taxon>Metazoa</taxon>
        <taxon>Spiralia</taxon>
        <taxon>Lophotrochozoa</taxon>
        <taxon>Mollusca</taxon>
        <taxon>Gastropoda</taxon>
        <taxon>Patellogastropoda</taxon>
        <taxon>Lottioidea</taxon>
        <taxon>Lottiidae</taxon>
        <taxon>Lottia</taxon>
    </lineage>
</organism>
<dbReference type="STRING" id="225164.V4A8K8"/>
<sequence>MAADDVPVLRSDPLADDIFPLATEGRKLQIVYQCLKLGIFDEIESLGKSETAENIASNLGSTSTSKIAECATLNNGYIIECGVYCLTESSKKYMVSTKPTSMVPRLTAEFEFMFPLFNSLPSVLKRGSDGERYQQFIENETEDGESFTSGTSGAGNNPRGDITTRKPSPADFLAMMNAKLVPIAPAVTQSYDFSGYRTLVDLGGGSGYMAYEFIKVYEKLKAIVFDLPDSIELAVQQQPQNTKSRVEFMSGDFFQDEKLPVCDLMILSHILHNWCDDKIDIILKKVFASINPGGCILLLEKCLNEDKTGPYDAILLDTMMMVICEGRERTFLEYQMLLQQYGFTNVIWREMHGRNCQDVILALKPEENI</sequence>
<name>V4A8K8_LOTGI</name>
<dbReference type="AlphaFoldDB" id="V4A8K8"/>
<dbReference type="KEGG" id="lgi:LOTGIDRAFT_164936"/>
<evidence type="ECO:0000256" key="8">
    <source>
        <dbReference type="PIRSR" id="PIRSR005739-1"/>
    </source>
</evidence>
<dbReference type="PANTHER" id="PTHR43712">
    <property type="entry name" value="PUTATIVE (AFU_ORTHOLOGUE AFUA_4G14580)-RELATED"/>
    <property type="match status" value="1"/>
</dbReference>
<dbReference type="OrthoDB" id="1606438at2759"/>
<dbReference type="GO" id="GO:0017096">
    <property type="term" value="F:acetylserotonin O-methyltransferase activity"/>
    <property type="evidence" value="ECO:0007669"/>
    <property type="project" value="UniProtKB-EC"/>
</dbReference>
<dbReference type="SUPFAM" id="SSF53335">
    <property type="entry name" value="S-adenosyl-L-methionine-dependent methyltransferases"/>
    <property type="match status" value="1"/>
</dbReference>
<dbReference type="EC" id="2.1.1.4" evidence="5"/>